<accession>A0A820H1C9</accession>
<evidence type="ECO:0000313" key="2">
    <source>
        <dbReference type="Proteomes" id="UP000663823"/>
    </source>
</evidence>
<dbReference type="AlphaFoldDB" id="A0A820H1C9"/>
<comment type="caution">
    <text evidence="1">The sequence shown here is derived from an EMBL/GenBank/DDBJ whole genome shotgun (WGS) entry which is preliminary data.</text>
</comment>
<gene>
    <name evidence="1" type="ORF">OTI717_LOCUS41589</name>
</gene>
<sequence>AGDNLRYLKQTINNYDSNACENLRLSSQRQHSKRTKATNIKSKRQYTSSKKVYSTNYNHINSIIYFYG</sequence>
<organism evidence="1 2">
    <name type="scientific">Rotaria sordida</name>
    <dbReference type="NCBI Taxonomy" id="392033"/>
    <lineage>
        <taxon>Eukaryota</taxon>
        <taxon>Metazoa</taxon>
        <taxon>Spiralia</taxon>
        <taxon>Gnathifera</taxon>
        <taxon>Rotifera</taxon>
        <taxon>Eurotatoria</taxon>
        <taxon>Bdelloidea</taxon>
        <taxon>Philodinida</taxon>
        <taxon>Philodinidae</taxon>
        <taxon>Rotaria</taxon>
    </lineage>
</organism>
<dbReference type="Proteomes" id="UP000663823">
    <property type="component" value="Unassembled WGS sequence"/>
</dbReference>
<name>A0A820H1C9_9BILA</name>
<feature type="non-terminal residue" evidence="1">
    <location>
        <position position="1"/>
    </location>
</feature>
<protein>
    <submittedName>
        <fullName evidence="1">Uncharacterized protein</fullName>
    </submittedName>
</protein>
<dbReference type="EMBL" id="CAJOAX010042559">
    <property type="protein sequence ID" value="CAF4286385.1"/>
    <property type="molecule type" value="Genomic_DNA"/>
</dbReference>
<proteinExistence type="predicted"/>
<reference evidence="1" key="1">
    <citation type="submission" date="2021-02" db="EMBL/GenBank/DDBJ databases">
        <authorList>
            <person name="Nowell W R."/>
        </authorList>
    </citation>
    <scope>NUCLEOTIDE SEQUENCE</scope>
</reference>
<evidence type="ECO:0000313" key="1">
    <source>
        <dbReference type="EMBL" id="CAF4286385.1"/>
    </source>
</evidence>